<dbReference type="EMBL" id="CM045869">
    <property type="protein sequence ID" value="KAI7954968.1"/>
    <property type="molecule type" value="Genomic_DNA"/>
</dbReference>
<gene>
    <name evidence="1" type="ORF">MJO28_005368</name>
</gene>
<evidence type="ECO:0000313" key="2">
    <source>
        <dbReference type="Proteomes" id="UP001060170"/>
    </source>
</evidence>
<reference evidence="2" key="1">
    <citation type="journal article" date="2018" name="BMC Genomics">
        <title>Genomic insights into host adaptation between the wheat stripe rust pathogen (Puccinia striiformis f. sp. tritici) and the barley stripe rust pathogen (Puccinia striiformis f. sp. hordei).</title>
        <authorList>
            <person name="Xia C."/>
            <person name="Wang M."/>
            <person name="Yin C."/>
            <person name="Cornejo O.E."/>
            <person name="Hulbert S.H."/>
            <person name="Chen X."/>
        </authorList>
    </citation>
    <scope>NUCLEOTIDE SEQUENCE [LARGE SCALE GENOMIC DNA]</scope>
    <source>
        <strain evidence="2">93-210</strain>
    </source>
</reference>
<name>A0ACC0EKH8_9BASI</name>
<dbReference type="Proteomes" id="UP001060170">
    <property type="component" value="Chromosome 5"/>
</dbReference>
<accession>A0ACC0EKH8</accession>
<keyword evidence="2" id="KW-1185">Reference proteome</keyword>
<reference evidence="1 2" key="3">
    <citation type="journal article" date="2022" name="Microbiol. Spectr.">
        <title>Folding features and dynamics of 3D genome architecture in plant fungal pathogens.</title>
        <authorList>
            <person name="Xia C."/>
        </authorList>
    </citation>
    <scope>NUCLEOTIDE SEQUENCE [LARGE SCALE GENOMIC DNA]</scope>
    <source>
        <strain evidence="1 2">93-210</strain>
    </source>
</reference>
<reference evidence="2" key="2">
    <citation type="journal article" date="2018" name="Mol. Plant Microbe Interact.">
        <title>Genome sequence resources for the wheat stripe rust pathogen (Puccinia striiformis f. sp. tritici) and the barley stripe rust pathogen (Puccinia striiformis f. sp. hordei).</title>
        <authorList>
            <person name="Xia C."/>
            <person name="Wang M."/>
            <person name="Yin C."/>
            <person name="Cornejo O.E."/>
            <person name="Hulbert S.H."/>
            <person name="Chen X."/>
        </authorList>
    </citation>
    <scope>NUCLEOTIDE SEQUENCE [LARGE SCALE GENOMIC DNA]</scope>
    <source>
        <strain evidence="2">93-210</strain>
    </source>
</reference>
<organism evidence="1 2">
    <name type="scientific">Puccinia striiformis f. sp. tritici</name>
    <dbReference type="NCBI Taxonomy" id="168172"/>
    <lineage>
        <taxon>Eukaryota</taxon>
        <taxon>Fungi</taxon>
        <taxon>Dikarya</taxon>
        <taxon>Basidiomycota</taxon>
        <taxon>Pucciniomycotina</taxon>
        <taxon>Pucciniomycetes</taxon>
        <taxon>Pucciniales</taxon>
        <taxon>Pucciniaceae</taxon>
        <taxon>Puccinia</taxon>
    </lineage>
</organism>
<evidence type="ECO:0000313" key="1">
    <source>
        <dbReference type="EMBL" id="KAI7954968.1"/>
    </source>
</evidence>
<protein>
    <submittedName>
        <fullName evidence="1">Uncharacterized protein</fullName>
    </submittedName>
</protein>
<sequence length="87" mass="9446">MVRHSSRLYALLIQASRASSGQVFNTLQDAAIKVRCLKMLEKVLSGEMSARAKQVTQAALSGSVGGDGEKELTVVEQQPVPYTLIFH</sequence>
<proteinExistence type="predicted"/>
<comment type="caution">
    <text evidence="1">The sequence shown here is derived from an EMBL/GenBank/DDBJ whole genome shotgun (WGS) entry which is preliminary data.</text>
</comment>